<reference evidence="4" key="1">
    <citation type="submission" date="2020-11" db="EMBL/GenBank/DDBJ databases">
        <title>Chlorella ohadii genome sequencing and assembly.</title>
        <authorList>
            <person name="Murik O."/>
            <person name="Treves H."/>
            <person name="Kedem I."/>
            <person name="Shotland Y."/>
            <person name="Kaplan A."/>
        </authorList>
    </citation>
    <scope>NUCLEOTIDE SEQUENCE</scope>
    <source>
        <strain evidence="4">1</strain>
    </source>
</reference>
<feature type="compositionally biased region" description="Low complexity" evidence="3">
    <location>
        <begin position="252"/>
        <end position="265"/>
    </location>
</feature>
<dbReference type="Proteomes" id="UP001205105">
    <property type="component" value="Unassembled WGS sequence"/>
</dbReference>
<dbReference type="Pfam" id="PF24681">
    <property type="entry name" value="Kelch_KLHDC2_KLHL20_DRC7"/>
    <property type="match status" value="1"/>
</dbReference>
<dbReference type="PANTHER" id="PTHR46093">
    <property type="entry name" value="ACYL-COA-BINDING DOMAIN-CONTAINING PROTEIN 5"/>
    <property type="match status" value="1"/>
</dbReference>
<keyword evidence="5" id="KW-1185">Reference proteome</keyword>
<feature type="compositionally biased region" description="Low complexity" evidence="3">
    <location>
        <begin position="218"/>
        <end position="229"/>
    </location>
</feature>
<proteinExistence type="predicted"/>
<gene>
    <name evidence="4" type="ORF">COHA_002605</name>
</gene>
<dbReference type="SUPFAM" id="SSF117281">
    <property type="entry name" value="Kelch motif"/>
    <property type="match status" value="1"/>
</dbReference>
<evidence type="ECO:0000256" key="2">
    <source>
        <dbReference type="ARBA" id="ARBA00022737"/>
    </source>
</evidence>
<feature type="compositionally biased region" description="Gly residues" evidence="3">
    <location>
        <begin position="134"/>
        <end position="147"/>
    </location>
</feature>
<evidence type="ECO:0000313" key="4">
    <source>
        <dbReference type="EMBL" id="KAI7843706.1"/>
    </source>
</evidence>
<feature type="region of interest" description="Disordered" evidence="3">
    <location>
        <begin position="290"/>
        <end position="309"/>
    </location>
</feature>
<feature type="region of interest" description="Disordered" evidence="3">
    <location>
        <begin position="23"/>
        <end position="66"/>
    </location>
</feature>
<evidence type="ECO:0000256" key="3">
    <source>
        <dbReference type="SAM" id="MobiDB-lite"/>
    </source>
</evidence>
<organism evidence="4 5">
    <name type="scientific">Chlorella ohadii</name>
    <dbReference type="NCBI Taxonomy" id="2649997"/>
    <lineage>
        <taxon>Eukaryota</taxon>
        <taxon>Viridiplantae</taxon>
        <taxon>Chlorophyta</taxon>
        <taxon>core chlorophytes</taxon>
        <taxon>Trebouxiophyceae</taxon>
        <taxon>Chlorellales</taxon>
        <taxon>Chlorellaceae</taxon>
        <taxon>Chlorella clade</taxon>
        <taxon>Chlorella</taxon>
    </lineage>
</organism>
<evidence type="ECO:0000313" key="5">
    <source>
        <dbReference type="Proteomes" id="UP001205105"/>
    </source>
</evidence>
<comment type="caution">
    <text evidence="4">The sequence shown here is derived from an EMBL/GenBank/DDBJ whole genome shotgun (WGS) entry which is preliminary data.</text>
</comment>
<feature type="compositionally biased region" description="Gly residues" evidence="3">
    <location>
        <begin position="26"/>
        <end position="50"/>
    </location>
</feature>
<protein>
    <submittedName>
        <fullName evidence="4">Uncharacterized protein</fullName>
    </submittedName>
</protein>
<accession>A0AAD5DWT0</accession>
<keyword evidence="2" id="KW-0677">Repeat</keyword>
<feature type="region of interest" description="Disordered" evidence="3">
    <location>
        <begin position="117"/>
        <end position="152"/>
    </location>
</feature>
<feature type="compositionally biased region" description="Gly residues" evidence="3">
    <location>
        <begin position="202"/>
        <end position="217"/>
    </location>
</feature>
<dbReference type="EMBL" id="JADXDR010000036">
    <property type="protein sequence ID" value="KAI7843706.1"/>
    <property type="molecule type" value="Genomic_DNA"/>
</dbReference>
<evidence type="ECO:0000256" key="1">
    <source>
        <dbReference type="ARBA" id="ARBA00022441"/>
    </source>
</evidence>
<dbReference type="Gene3D" id="2.120.10.80">
    <property type="entry name" value="Kelch-type beta propeller"/>
    <property type="match status" value="1"/>
</dbReference>
<sequence>MLVCGGFGGGILSGGDLHLLTPAKRSGGGGGSGSTSGGSGSGASPGGNTSGGLRWVQPSVHGRPPVHRYGHTLTRCGRDGELAVLFGGLQAGGYQAPLDTLAVLRRKAAPLGCRPANGAVGATGGTAAAAGSSGSDGGDSEGGSGGSGREEDTSLALRLGGWQGGADGGGMQQLLWAQMFDFFMDHDEEEEEEEEDEEEDGFGGLTDGDSQGAGGSSSSGAIDDGPGSDTGSEYGSAVEDGSSDEEWLPSQASPRPASVVAAMARRSSSPDLPAAAAAGTGAASTAAEGARAAAGSGQQRPAAAASPAAGSPAAAGAAAAAAGEVAWGGEDAALAEEELEWFYPRVSGEPPGVRGYHSAAASEDGTKLYVFGGICSSGSCDTLAVLDLTTWTWSRPHTHGTPPSSRCGHSSVVYGGRLWVVGGGSGRDLLRSGRDLGDVHCLDLATMEWRRLALPPGPLCAGKCHASALVGRRLLLFGGSMASCNELAWLDLEREEWGAPARVAGPPPCERMSGTAVLCGDEMVVYGGYTFNYREVGDVHRLCLLSEAGSAAAEADGRGERAARRRQRWGPWW</sequence>
<dbReference type="AlphaFoldDB" id="A0AAD5DWT0"/>
<feature type="compositionally biased region" description="Acidic residues" evidence="3">
    <location>
        <begin position="187"/>
        <end position="201"/>
    </location>
</feature>
<keyword evidence="1" id="KW-0880">Kelch repeat</keyword>
<feature type="region of interest" description="Disordered" evidence="3">
    <location>
        <begin position="187"/>
        <end position="265"/>
    </location>
</feature>
<dbReference type="PANTHER" id="PTHR46093:SF3">
    <property type="entry name" value="ACYL-COA-BINDING DOMAIN-CONTAINING PROTEIN 4"/>
    <property type="match status" value="1"/>
</dbReference>
<name>A0AAD5DWT0_9CHLO</name>
<dbReference type="InterPro" id="IPR015915">
    <property type="entry name" value="Kelch-typ_b-propeller"/>
</dbReference>